<evidence type="ECO:0000313" key="1">
    <source>
        <dbReference type="EMBL" id="QUW03007.1"/>
    </source>
</evidence>
<evidence type="ECO:0000313" key="2">
    <source>
        <dbReference type="Proteomes" id="UP000676506"/>
    </source>
</evidence>
<gene>
    <name evidence="1" type="ORF">J8C06_00750</name>
</gene>
<keyword evidence="1" id="KW-0489">Methyltransferase</keyword>
<name>A0ABX8B7T4_9BACT</name>
<organism evidence="1 2">
    <name type="scientific">Chloracidobacterium validum</name>
    <dbReference type="NCBI Taxonomy" id="2821543"/>
    <lineage>
        <taxon>Bacteria</taxon>
        <taxon>Pseudomonadati</taxon>
        <taxon>Acidobacteriota</taxon>
        <taxon>Terriglobia</taxon>
        <taxon>Terriglobales</taxon>
        <taxon>Acidobacteriaceae</taxon>
        <taxon>Chloracidobacterium</taxon>
    </lineage>
</organism>
<dbReference type="Pfam" id="PF13489">
    <property type="entry name" value="Methyltransf_23"/>
    <property type="match status" value="1"/>
</dbReference>
<dbReference type="CDD" id="cd02440">
    <property type="entry name" value="AdoMet_MTases"/>
    <property type="match status" value="1"/>
</dbReference>
<dbReference type="EMBL" id="CP072648">
    <property type="protein sequence ID" value="QUW03007.1"/>
    <property type="molecule type" value="Genomic_DNA"/>
</dbReference>
<sequence length="182" mass="20609">MKPLDYHLQNWRIAVVRPHLSATDRILDIGAFDGALARQVREFRAYVGIDPEADPAQSTARMHFVRGRFPQDLPPSEEPFDAVTLLALLEHIPDTELGAFARACADALRPGGKLLITVPHPFVDRILDILMALRLLDGMETDAHHGFDVARTRDIFEQAGFELTLHRRFQLGLNNFFAFRKI</sequence>
<dbReference type="InterPro" id="IPR029063">
    <property type="entry name" value="SAM-dependent_MTases_sf"/>
</dbReference>
<dbReference type="SUPFAM" id="SSF53335">
    <property type="entry name" value="S-adenosyl-L-methionine-dependent methyltransferases"/>
    <property type="match status" value="1"/>
</dbReference>
<dbReference type="PANTHER" id="PTHR43861">
    <property type="entry name" value="TRANS-ACONITATE 2-METHYLTRANSFERASE-RELATED"/>
    <property type="match status" value="1"/>
</dbReference>
<dbReference type="RefSeq" id="WP_211428898.1">
    <property type="nucleotide sequence ID" value="NZ_CP072648.1"/>
</dbReference>
<proteinExistence type="predicted"/>
<protein>
    <submittedName>
        <fullName evidence="1">Class I SAM-dependent methyltransferase</fullName>
    </submittedName>
</protein>
<dbReference type="GO" id="GO:0032259">
    <property type="term" value="P:methylation"/>
    <property type="evidence" value="ECO:0007669"/>
    <property type="project" value="UniProtKB-KW"/>
</dbReference>
<dbReference type="GO" id="GO:0008168">
    <property type="term" value="F:methyltransferase activity"/>
    <property type="evidence" value="ECO:0007669"/>
    <property type="project" value="UniProtKB-KW"/>
</dbReference>
<dbReference type="Proteomes" id="UP000676506">
    <property type="component" value="Chromosome 1"/>
</dbReference>
<keyword evidence="1" id="KW-0808">Transferase</keyword>
<dbReference type="Gene3D" id="3.40.50.150">
    <property type="entry name" value="Vaccinia Virus protein VP39"/>
    <property type="match status" value="1"/>
</dbReference>
<reference evidence="1 2" key="1">
    <citation type="submission" date="2021-03" db="EMBL/GenBank/DDBJ databases">
        <title>Genomic and phenotypic characterization of Chloracidobacterium isolates provides evidence for multiple species.</title>
        <authorList>
            <person name="Saini M.K."/>
            <person name="Costas A.M.G."/>
            <person name="Tank M."/>
            <person name="Bryant D.A."/>
        </authorList>
    </citation>
    <scope>NUCLEOTIDE SEQUENCE [LARGE SCALE GENOMIC DNA]</scope>
    <source>
        <strain evidence="1 2">BV2-C</strain>
    </source>
</reference>
<accession>A0ABX8B7T4</accession>
<keyword evidence="2" id="KW-1185">Reference proteome</keyword>